<dbReference type="Proteomes" id="UP000295066">
    <property type="component" value="Unassembled WGS sequence"/>
</dbReference>
<gene>
    <name evidence="2" type="ORF">C8D99_10965</name>
</gene>
<sequence length="211" mass="22246">MPLLIAVSGFKDGGKTTLALALLREILSAGLSAGFVKHTEKNVLSPEETDTGRASALGVSSLYWGGDGAVLEAGAGEISREKILEFFPGKDVVIVEGAKYIPLPRIWAGSPEELPPDVKGVFAFFDRTGAGGDGSRIFVPGTEKQLAARIIEMYEKAEGDQPASLYVQGKQIPLKAFVSGMIAGCLAGLVLPLKGVNSLKGGAEIYLKRRK</sequence>
<organism evidence="2 3">
    <name type="scientific">Aminivibrio pyruvatiphilus</name>
    <dbReference type="NCBI Taxonomy" id="1005740"/>
    <lineage>
        <taxon>Bacteria</taxon>
        <taxon>Thermotogati</taxon>
        <taxon>Synergistota</taxon>
        <taxon>Synergistia</taxon>
        <taxon>Synergistales</taxon>
        <taxon>Aminobacteriaceae</taxon>
        <taxon>Aminivibrio</taxon>
    </lineage>
</organism>
<dbReference type="GO" id="GO:0005525">
    <property type="term" value="F:GTP binding"/>
    <property type="evidence" value="ECO:0007669"/>
    <property type="project" value="InterPro"/>
</dbReference>
<comment type="caution">
    <text evidence="2">The sequence shown here is derived from an EMBL/GenBank/DDBJ whole genome shotgun (WGS) entry which is preliminary data.</text>
</comment>
<evidence type="ECO:0000259" key="1">
    <source>
        <dbReference type="Pfam" id="PF03205"/>
    </source>
</evidence>
<keyword evidence="3" id="KW-1185">Reference proteome</keyword>
<feature type="domain" description="Molybdopterin-guanine dinucleotide biosynthesis protein B (MobB)" evidence="1">
    <location>
        <begin position="5"/>
        <end position="106"/>
    </location>
</feature>
<proteinExistence type="predicted"/>
<name>A0A4R8M4M6_9BACT</name>
<dbReference type="InterPro" id="IPR052539">
    <property type="entry name" value="MGD_biosynthesis_adapter"/>
</dbReference>
<dbReference type="PANTHER" id="PTHR40072:SF1">
    <property type="entry name" value="MOLYBDOPTERIN-GUANINE DINUCLEOTIDE BIOSYNTHESIS ADAPTER PROTEIN"/>
    <property type="match status" value="1"/>
</dbReference>
<dbReference type="Gene3D" id="3.40.50.300">
    <property type="entry name" value="P-loop containing nucleotide triphosphate hydrolases"/>
    <property type="match status" value="1"/>
</dbReference>
<reference evidence="2 3" key="1">
    <citation type="submission" date="2019-03" db="EMBL/GenBank/DDBJ databases">
        <title>Genomic Encyclopedia of Type Strains, Phase IV (KMG-IV): sequencing the most valuable type-strain genomes for metagenomic binning, comparative biology and taxonomic classification.</title>
        <authorList>
            <person name="Goeker M."/>
        </authorList>
    </citation>
    <scope>NUCLEOTIDE SEQUENCE [LARGE SCALE GENOMIC DNA]</scope>
    <source>
        <strain evidence="2 3">DSM 25964</strain>
    </source>
</reference>
<dbReference type="InterPro" id="IPR027417">
    <property type="entry name" value="P-loop_NTPase"/>
</dbReference>
<protein>
    <submittedName>
        <fullName evidence="2">Molybdopterin-guanine dinucleotide biosynthesis protein B</fullName>
    </submittedName>
</protein>
<dbReference type="SUPFAM" id="SSF52540">
    <property type="entry name" value="P-loop containing nucleoside triphosphate hydrolases"/>
    <property type="match status" value="1"/>
</dbReference>
<evidence type="ECO:0000313" key="2">
    <source>
        <dbReference type="EMBL" id="TDY60209.1"/>
    </source>
</evidence>
<dbReference type="EMBL" id="SORI01000009">
    <property type="protein sequence ID" value="TDY60209.1"/>
    <property type="molecule type" value="Genomic_DNA"/>
</dbReference>
<dbReference type="InterPro" id="IPR004435">
    <property type="entry name" value="MobB_dom"/>
</dbReference>
<dbReference type="RefSeq" id="WP_133957670.1">
    <property type="nucleotide sequence ID" value="NZ_SORI01000009.1"/>
</dbReference>
<accession>A0A4R8M4M6</accession>
<dbReference type="PANTHER" id="PTHR40072">
    <property type="entry name" value="MOLYBDOPTERIN-GUANINE DINUCLEOTIDE BIOSYNTHESIS ADAPTER PROTEIN-RELATED"/>
    <property type="match status" value="1"/>
</dbReference>
<dbReference type="GO" id="GO:0006777">
    <property type="term" value="P:Mo-molybdopterin cofactor biosynthetic process"/>
    <property type="evidence" value="ECO:0007669"/>
    <property type="project" value="InterPro"/>
</dbReference>
<dbReference type="Pfam" id="PF03205">
    <property type="entry name" value="MobB"/>
    <property type="match status" value="1"/>
</dbReference>
<evidence type="ECO:0000313" key="3">
    <source>
        <dbReference type="Proteomes" id="UP000295066"/>
    </source>
</evidence>
<dbReference type="OrthoDB" id="9786803at2"/>
<dbReference type="AlphaFoldDB" id="A0A4R8M4M6"/>